<evidence type="ECO:0000313" key="2">
    <source>
        <dbReference type="Proteomes" id="UP001154329"/>
    </source>
</evidence>
<dbReference type="AlphaFoldDB" id="A0A9P0JH60"/>
<keyword evidence="2" id="KW-1185">Reference proteome</keyword>
<protein>
    <submittedName>
        <fullName evidence="1">Uncharacterized protein</fullName>
    </submittedName>
</protein>
<reference evidence="1" key="2">
    <citation type="submission" date="2022-10" db="EMBL/GenBank/DDBJ databases">
        <authorList>
            <consortium name="ENA_rothamsted_submissions"/>
            <consortium name="culmorum"/>
            <person name="King R."/>
        </authorList>
    </citation>
    <scope>NUCLEOTIDE SEQUENCE</scope>
</reference>
<sequence>MIKAKLLSQNWIKKTCIHQKMVTMTRDVCVNIDVLWHSRLDALSVTRLLLVVALHIKTNLGTGNASHVAIAAHRWLDSVSRPETKNHTVEIVSESCLPKDVLHV</sequence>
<evidence type="ECO:0000313" key="1">
    <source>
        <dbReference type="EMBL" id="CAH1738972.1"/>
    </source>
</evidence>
<proteinExistence type="predicted"/>
<gene>
    <name evidence="1" type="ORF">APHIGO_LOCUS12195</name>
</gene>
<dbReference type="Proteomes" id="UP001154329">
    <property type="component" value="Chromosome 4"/>
</dbReference>
<reference evidence="1" key="1">
    <citation type="submission" date="2022-02" db="EMBL/GenBank/DDBJ databases">
        <authorList>
            <person name="King R."/>
        </authorList>
    </citation>
    <scope>NUCLEOTIDE SEQUENCE</scope>
</reference>
<dbReference type="EMBL" id="OU899037">
    <property type="protein sequence ID" value="CAH1738972.1"/>
    <property type="molecule type" value="Genomic_DNA"/>
</dbReference>
<name>A0A9P0JH60_APHGO</name>
<organism evidence="1 2">
    <name type="scientific">Aphis gossypii</name>
    <name type="common">Cotton aphid</name>
    <dbReference type="NCBI Taxonomy" id="80765"/>
    <lineage>
        <taxon>Eukaryota</taxon>
        <taxon>Metazoa</taxon>
        <taxon>Ecdysozoa</taxon>
        <taxon>Arthropoda</taxon>
        <taxon>Hexapoda</taxon>
        <taxon>Insecta</taxon>
        <taxon>Pterygota</taxon>
        <taxon>Neoptera</taxon>
        <taxon>Paraneoptera</taxon>
        <taxon>Hemiptera</taxon>
        <taxon>Sternorrhyncha</taxon>
        <taxon>Aphidomorpha</taxon>
        <taxon>Aphidoidea</taxon>
        <taxon>Aphididae</taxon>
        <taxon>Aphidini</taxon>
        <taxon>Aphis</taxon>
        <taxon>Aphis</taxon>
    </lineage>
</organism>
<accession>A0A9P0JH60</accession>